<dbReference type="Gene3D" id="3.30.565.10">
    <property type="entry name" value="Histidine kinase-like ATPase, C-terminal domain"/>
    <property type="match status" value="1"/>
</dbReference>
<feature type="compositionally biased region" description="Basic residues" evidence="1">
    <location>
        <begin position="1"/>
        <end position="19"/>
    </location>
</feature>
<evidence type="ECO:0000313" key="3">
    <source>
        <dbReference type="EMBL" id="MBU3065246.1"/>
    </source>
</evidence>
<evidence type="ECO:0000313" key="4">
    <source>
        <dbReference type="Proteomes" id="UP000733379"/>
    </source>
</evidence>
<dbReference type="InterPro" id="IPR003594">
    <property type="entry name" value="HATPase_dom"/>
</dbReference>
<protein>
    <submittedName>
        <fullName evidence="3">Anti-sigma regulatory factor</fullName>
    </submittedName>
</protein>
<gene>
    <name evidence="3" type="ORF">KO481_27425</name>
</gene>
<evidence type="ECO:0000259" key="2">
    <source>
        <dbReference type="Pfam" id="PF13581"/>
    </source>
</evidence>
<evidence type="ECO:0000256" key="1">
    <source>
        <dbReference type="SAM" id="MobiDB-lite"/>
    </source>
</evidence>
<dbReference type="CDD" id="cd16934">
    <property type="entry name" value="HATPase_RsbT-like"/>
    <property type="match status" value="1"/>
</dbReference>
<accession>A0ABS6B773</accession>
<organism evidence="3 4">
    <name type="scientific">Nocardia albiluteola</name>
    <dbReference type="NCBI Taxonomy" id="2842303"/>
    <lineage>
        <taxon>Bacteria</taxon>
        <taxon>Bacillati</taxon>
        <taxon>Actinomycetota</taxon>
        <taxon>Actinomycetes</taxon>
        <taxon>Mycobacteriales</taxon>
        <taxon>Nocardiaceae</taxon>
        <taxon>Nocardia</taxon>
    </lineage>
</organism>
<dbReference type="EMBL" id="JAHKNI010000010">
    <property type="protein sequence ID" value="MBU3065246.1"/>
    <property type="molecule type" value="Genomic_DNA"/>
</dbReference>
<feature type="domain" description="Histidine kinase/HSP90-like ATPase" evidence="2">
    <location>
        <begin position="59"/>
        <end position="174"/>
    </location>
</feature>
<proteinExistence type="predicted"/>
<keyword evidence="4" id="KW-1185">Reference proteome</keyword>
<feature type="region of interest" description="Disordered" evidence="1">
    <location>
        <begin position="1"/>
        <end position="33"/>
    </location>
</feature>
<name>A0ABS6B773_9NOCA</name>
<dbReference type="SUPFAM" id="SSF55874">
    <property type="entry name" value="ATPase domain of HSP90 chaperone/DNA topoisomerase II/histidine kinase"/>
    <property type="match status" value="1"/>
</dbReference>
<dbReference type="Pfam" id="PF13581">
    <property type="entry name" value="HATPase_c_2"/>
    <property type="match status" value="1"/>
</dbReference>
<dbReference type="InterPro" id="IPR036890">
    <property type="entry name" value="HATPase_C_sf"/>
</dbReference>
<comment type="caution">
    <text evidence="3">The sequence shown here is derived from an EMBL/GenBank/DDBJ whole genome shotgun (WGS) entry which is preliminary data.</text>
</comment>
<sequence>MRERRNRPTTGRCRKGRSVHRWESTPPRQTSAPIATRSATARFALHDPEAAAIPIAVSTDIATARQAGRECAIELGFSPTDVTMISTAISEVARNITSYAGHGEIRLRVSDVQGRDALVVQARDEGPGIPDTVAALGEGITSGRRLGLGLPGARRLMDGLSIESAPGQGTLVEMWKWIPVSAYRGPRGH</sequence>
<dbReference type="Proteomes" id="UP000733379">
    <property type="component" value="Unassembled WGS sequence"/>
</dbReference>
<reference evidence="3 4" key="1">
    <citation type="submission" date="2021-06" db="EMBL/GenBank/DDBJ databases">
        <title>Actinomycetes sequencing.</title>
        <authorList>
            <person name="Shan Q."/>
        </authorList>
    </citation>
    <scope>NUCLEOTIDE SEQUENCE [LARGE SCALE GENOMIC DNA]</scope>
    <source>
        <strain evidence="3 4">NEAU-G5</strain>
    </source>
</reference>